<comment type="caution">
    <text evidence="1">The sequence shown here is derived from an EMBL/GenBank/DDBJ whole genome shotgun (WGS) entry which is preliminary data.</text>
</comment>
<evidence type="ECO:0000313" key="2">
    <source>
        <dbReference type="Proteomes" id="UP000663859"/>
    </source>
</evidence>
<name>A0A8J2FWL2_9BACT</name>
<proteinExistence type="predicted"/>
<keyword evidence="2" id="KW-1185">Reference proteome</keyword>
<dbReference type="EMBL" id="CAJNOB010000026">
    <property type="protein sequence ID" value="CAF0699991.1"/>
    <property type="molecule type" value="Genomic_DNA"/>
</dbReference>
<sequence length="55" mass="6411">MDDPCFRSAIVLRRDGQMPPFSMYRAIFLQCYFPSPRDFAMGIDDHTGYSVTSYH</sequence>
<accession>A0A8J2FWL2</accession>
<dbReference type="AlphaFoldDB" id="A0A8J2FWL2"/>
<dbReference type="Proteomes" id="UP000663859">
    <property type="component" value="Unassembled WGS sequence"/>
</dbReference>
<organism evidence="1 2">
    <name type="scientific">Candidatus Methylacidithermus pantelleriae</name>
    <dbReference type="NCBI Taxonomy" id="2744239"/>
    <lineage>
        <taxon>Bacteria</taxon>
        <taxon>Pseudomonadati</taxon>
        <taxon>Verrucomicrobiota</taxon>
        <taxon>Methylacidiphilae</taxon>
        <taxon>Methylacidiphilales</taxon>
        <taxon>Methylacidiphilaceae</taxon>
        <taxon>Candidatus Methylacidithermus</taxon>
    </lineage>
</organism>
<gene>
    <name evidence="1" type="ORF">MPNT_320003</name>
</gene>
<reference evidence="1" key="1">
    <citation type="submission" date="2021-02" db="EMBL/GenBank/DDBJ databases">
        <authorList>
            <person name="Cremers G."/>
            <person name="Picone N."/>
        </authorList>
    </citation>
    <scope>NUCLEOTIDE SEQUENCE</scope>
    <source>
        <strain evidence="1">PQ17</strain>
    </source>
</reference>
<protein>
    <submittedName>
        <fullName evidence="1">Uncharacterized protein</fullName>
    </submittedName>
</protein>
<evidence type="ECO:0000313" key="1">
    <source>
        <dbReference type="EMBL" id="CAF0699991.1"/>
    </source>
</evidence>